<dbReference type="EMBL" id="JANRMS010000074">
    <property type="protein sequence ID" value="KAJ3547600.1"/>
    <property type="molecule type" value="Genomic_DNA"/>
</dbReference>
<proteinExistence type="predicted"/>
<protein>
    <submittedName>
        <fullName evidence="1">Uncharacterized protein</fullName>
    </submittedName>
</protein>
<accession>A0ACC1SW93</accession>
<dbReference type="Proteomes" id="UP001148629">
    <property type="component" value="Unassembled WGS sequence"/>
</dbReference>
<reference evidence="1" key="1">
    <citation type="submission" date="2022-08" db="EMBL/GenBank/DDBJ databases">
        <title>Genome Sequence of Fusarium decemcellulare.</title>
        <authorList>
            <person name="Buettner E."/>
        </authorList>
    </citation>
    <scope>NUCLEOTIDE SEQUENCE</scope>
    <source>
        <strain evidence="1">Babe19</strain>
    </source>
</reference>
<evidence type="ECO:0000313" key="2">
    <source>
        <dbReference type="Proteomes" id="UP001148629"/>
    </source>
</evidence>
<gene>
    <name evidence="1" type="ORF">NM208_g1445</name>
</gene>
<keyword evidence="2" id="KW-1185">Reference proteome</keyword>
<comment type="caution">
    <text evidence="1">The sequence shown here is derived from an EMBL/GenBank/DDBJ whole genome shotgun (WGS) entry which is preliminary data.</text>
</comment>
<name>A0ACC1SW93_9HYPO</name>
<organism evidence="1 2">
    <name type="scientific">Fusarium decemcellulare</name>
    <dbReference type="NCBI Taxonomy" id="57161"/>
    <lineage>
        <taxon>Eukaryota</taxon>
        <taxon>Fungi</taxon>
        <taxon>Dikarya</taxon>
        <taxon>Ascomycota</taxon>
        <taxon>Pezizomycotina</taxon>
        <taxon>Sordariomycetes</taxon>
        <taxon>Hypocreomycetidae</taxon>
        <taxon>Hypocreales</taxon>
        <taxon>Nectriaceae</taxon>
        <taxon>Fusarium</taxon>
        <taxon>Fusarium decemcellulare species complex</taxon>
    </lineage>
</organism>
<evidence type="ECO:0000313" key="1">
    <source>
        <dbReference type="EMBL" id="KAJ3547600.1"/>
    </source>
</evidence>
<sequence>MKGVSRRIEFACVGMPRSPHDFVCPETLDHPDRVSRGNCPTTPELTSLRMAFERIMYSDDRDPKGGLQGKVAIVTGSGRENGIGAGIALALARNGASVVVNYVSDSTKDRAAGVCRTLHAAGGKAIVVQASIETPEGAQHLVNKTLEGFETDHIDILVNNAGTGFLSHITEEPNVEQLTKVFQTNVLGPFYMVHYVVPHMPRGGRIVNISSTNSKRGNVQISSYAASKAALDNLTWTWAGELGRSKGITVNSVAPGPVITDIYPEGSVDQIAGPEISVTRAADRAGTPADIGDAVLLLVNEKSRWITGQYISVSGGTTY</sequence>